<feature type="transmembrane region" description="Helical" evidence="5">
    <location>
        <begin position="61"/>
        <end position="82"/>
    </location>
</feature>
<feature type="transmembrane region" description="Helical" evidence="5">
    <location>
        <begin position="502"/>
        <end position="523"/>
    </location>
</feature>
<protein>
    <recommendedName>
        <fullName evidence="8">Major facilitator superfamily transporter</fullName>
    </recommendedName>
</protein>
<dbReference type="EMBL" id="CAWUHD010000022">
    <property type="protein sequence ID" value="CAK7216894.1"/>
    <property type="molecule type" value="Genomic_DNA"/>
</dbReference>
<gene>
    <name evidence="6" type="ORF">SEUCBS140593_003019</name>
</gene>
<evidence type="ECO:0000256" key="2">
    <source>
        <dbReference type="ARBA" id="ARBA00022692"/>
    </source>
</evidence>
<dbReference type="Pfam" id="PF07690">
    <property type="entry name" value="MFS_1"/>
    <property type="match status" value="1"/>
</dbReference>
<comment type="subcellular location">
    <subcellularLocation>
        <location evidence="1">Membrane</location>
        <topology evidence="1">Multi-pass membrane protein</topology>
    </subcellularLocation>
</comment>
<dbReference type="Proteomes" id="UP001642482">
    <property type="component" value="Unassembled WGS sequence"/>
</dbReference>
<evidence type="ECO:0000256" key="3">
    <source>
        <dbReference type="ARBA" id="ARBA00022989"/>
    </source>
</evidence>
<feature type="transmembrane region" description="Helical" evidence="5">
    <location>
        <begin position="439"/>
        <end position="459"/>
    </location>
</feature>
<feature type="transmembrane region" description="Helical" evidence="5">
    <location>
        <begin position="102"/>
        <end position="122"/>
    </location>
</feature>
<feature type="transmembrane region" description="Helical" evidence="5">
    <location>
        <begin position="188"/>
        <end position="211"/>
    </location>
</feature>
<keyword evidence="3 5" id="KW-1133">Transmembrane helix</keyword>
<sequence>MAQGGKEVISTDVEMVESVSDTPVGNNTGTVKLLDKNKVVLIPTPSPDPMDPLNLPTWRKVLIIIIVGLFSSFSVVVTSGLAPVFNIVAAMYPGQETRATDLMTYPTLFMGIGNLLSMPLCVAIGRRPVFLFSLLALVLSGIWCACAKTLDVHMAGRAFLALAAGQSEALAPMIVQEVHFLHQRANRLGWFVAIQTTGTAGLFIATTYMVPAWGLAWWYWLTTIFDGVLLVLAFVFVVETKFDRPTDANDGAVHVHFDDQGNPVPLKEAGHDKIYRVTTAEEREIEPGKYGKRTWRRDMRIFSVKPHWPSLVQFYKDTFYGLAIPSAVWMVLINGAFLGVYVFQSSTFANVLTAPPFSFREGLLGFIQMAQIIDCLIMLPLMGYGSDILVKWMSRRYGGGPEYRLIPLVLPALATVIGCAIFGQASAHPFRWSWPAVVVPYHMCYFAFLGVNLVAITYAIDSFPAQAGPMLLLICAGRGFISFGLSYSTVPAVHTIGYDGGMNVFAAVCGAFSLAGVAVYFWGKSMRNWAHKRIWKEDQE</sequence>
<name>A0ABP0BBA4_9PEZI</name>
<evidence type="ECO:0000313" key="7">
    <source>
        <dbReference type="Proteomes" id="UP001642482"/>
    </source>
</evidence>
<feature type="transmembrane region" description="Helical" evidence="5">
    <location>
        <begin position="471"/>
        <end position="490"/>
    </location>
</feature>
<keyword evidence="2 5" id="KW-0812">Transmembrane</keyword>
<organism evidence="6 7">
    <name type="scientific">Sporothrix eucalyptigena</name>
    <dbReference type="NCBI Taxonomy" id="1812306"/>
    <lineage>
        <taxon>Eukaryota</taxon>
        <taxon>Fungi</taxon>
        <taxon>Dikarya</taxon>
        <taxon>Ascomycota</taxon>
        <taxon>Pezizomycotina</taxon>
        <taxon>Sordariomycetes</taxon>
        <taxon>Sordariomycetidae</taxon>
        <taxon>Ophiostomatales</taxon>
        <taxon>Ophiostomataceae</taxon>
        <taxon>Sporothrix</taxon>
    </lineage>
</organism>
<feature type="transmembrane region" description="Helical" evidence="5">
    <location>
        <begin position="217"/>
        <end position="238"/>
    </location>
</feature>
<reference evidence="6 7" key="1">
    <citation type="submission" date="2024-01" db="EMBL/GenBank/DDBJ databases">
        <authorList>
            <person name="Allen C."/>
            <person name="Tagirdzhanova G."/>
        </authorList>
    </citation>
    <scope>NUCLEOTIDE SEQUENCE [LARGE SCALE GENOMIC DNA]</scope>
</reference>
<accession>A0ABP0BBA4</accession>
<dbReference type="InterPro" id="IPR011701">
    <property type="entry name" value="MFS"/>
</dbReference>
<keyword evidence="7" id="KW-1185">Reference proteome</keyword>
<dbReference type="Gene3D" id="1.20.1250.20">
    <property type="entry name" value="MFS general substrate transporter like domains"/>
    <property type="match status" value="1"/>
</dbReference>
<evidence type="ECO:0000256" key="5">
    <source>
        <dbReference type="SAM" id="Phobius"/>
    </source>
</evidence>
<dbReference type="InterPro" id="IPR036259">
    <property type="entry name" value="MFS_trans_sf"/>
</dbReference>
<feature type="transmembrane region" description="Helical" evidence="5">
    <location>
        <begin position="319"/>
        <end position="343"/>
    </location>
</feature>
<dbReference type="SUPFAM" id="SSF103473">
    <property type="entry name" value="MFS general substrate transporter"/>
    <property type="match status" value="1"/>
</dbReference>
<evidence type="ECO:0000313" key="6">
    <source>
        <dbReference type="EMBL" id="CAK7216894.1"/>
    </source>
</evidence>
<proteinExistence type="predicted"/>
<evidence type="ECO:0000256" key="4">
    <source>
        <dbReference type="ARBA" id="ARBA00023136"/>
    </source>
</evidence>
<feature type="transmembrane region" description="Helical" evidence="5">
    <location>
        <begin position="405"/>
        <end position="427"/>
    </location>
</feature>
<feature type="transmembrane region" description="Helical" evidence="5">
    <location>
        <begin position="129"/>
        <end position="150"/>
    </location>
</feature>
<dbReference type="PANTHER" id="PTHR23502">
    <property type="entry name" value="MAJOR FACILITATOR SUPERFAMILY"/>
    <property type="match status" value="1"/>
</dbReference>
<dbReference type="PANTHER" id="PTHR23502:SF164">
    <property type="entry name" value="MAJOR FACILITATOR SUPERFAMILY (MFS) PROFILE DOMAIN-CONTAINING PROTEIN"/>
    <property type="match status" value="1"/>
</dbReference>
<keyword evidence="4 5" id="KW-0472">Membrane</keyword>
<evidence type="ECO:0000256" key="1">
    <source>
        <dbReference type="ARBA" id="ARBA00004141"/>
    </source>
</evidence>
<feature type="transmembrane region" description="Helical" evidence="5">
    <location>
        <begin position="363"/>
        <end position="384"/>
    </location>
</feature>
<evidence type="ECO:0008006" key="8">
    <source>
        <dbReference type="Google" id="ProtNLM"/>
    </source>
</evidence>
<comment type="caution">
    <text evidence="6">The sequence shown here is derived from an EMBL/GenBank/DDBJ whole genome shotgun (WGS) entry which is preliminary data.</text>
</comment>